<name>A0A4P6EAV0_9MICO</name>
<dbReference type="OrthoDB" id="3644449at2"/>
<evidence type="ECO:0000256" key="3">
    <source>
        <dbReference type="ARBA" id="ARBA00022801"/>
    </source>
</evidence>
<feature type="active site" description="Charge relay system" evidence="5">
    <location>
        <position position="83"/>
    </location>
</feature>
<feature type="region of interest" description="Disordered" evidence="6">
    <location>
        <begin position="355"/>
        <end position="408"/>
    </location>
</feature>
<accession>A0A4P6EAV0</accession>
<keyword evidence="2 5" id="KW-0645">Protease</keyword>
<dbReference type="AlphaFoldDB" id="A0A4P6EAV0"/>
<keyword evidence="7" id="KW-0472">Membrane</keyword>
<dbReference type="PANTHER" id="PTHR43399:SF4">
    <property type="entry name" value="CELL WALL-ASSOCIATED PROTEASE"/>
    <property type="match status" value="1"/>
</dbReference>
<feature type="transmembrane region" description="Helical" evidence="7">
    <location>
        <begin position="29"/>
        <end position="50"/>
    </location>
</feature>
<dbReference type="PRINTS" id="PR00723">
    <property type="entry name" value="SUBTILISIN"/>
</dbReference>
<dbReference type="SUPFAM" id="SSF52743">
    <property type="entry name" value="Subtilisin-like"/>
    <property type="match status" value="1"/>
</dbReference>
<evidence type="ECO:0000259" key="8">
    <source>
        <dbReference type="Pfam" id="PF00082"/>
    </source>
</evidence>
<dbReference type="KEGG" id="mprt:ET475_03990"/>
<proteinExistence type="inferred from homology"/>
<feature type="domain" description="Peptidase S8/S53" evidence="8">
    <location>
        <begin position="74"/>
        <end position="338"/>
    </location>
</feature>
<keyword evidence="4 5" id="KW-0720">Serine protease</keyword>
<dbReference type="Proteomes" id="UP000293995">
    <property type="component" value="Chromosome"/>
</dbReference>
<dbReference type="CDD" id="cd00306">
    <property type="entry name" value="Peptidases_S8_S53"/>
    <property type="match status" value="1"/>
</dbReference>
<keyword evidence="10" id="KW-1185">Reference proteome</keyword>
<reference evidence="9 10" key="1">
    <citation type="submission" date="2019-01" db="EMBL/GenBank/DDBJ databases">
        <title>Genome sequencing of strain DFW100M-13.</title>
        <authorList>
            <person name="Heo J."/>
            <person name="Kim S.-J."/>
            <person name="Kim J.-S."/>
            <person name="Hong S.-B."/>
            <person name="Kwon S.-W."/>
        </authorList>
    </citation>
    <scope>NUCLEOTIDE SEQUENCE [LARGE SCALE GENOMIC DNA]</scope>
    <source>
        <strain evidence="9 10">DFW100M-13</strain>
    </source>
</reference>
<feature type="transmembrane region" description="Helical" evidence="7">
    <location>
        <begin position="414"/>
        <end position="437"/>
    </location>
</feature>
<dbReference type="Pfam" id="PF00082">
    <property type="entry name" value="Peptidase_S8"/>
    <property type="match status" value="1"/>
</dbReference>
<dbReference type="GO" id="GO:0006508">
    <property type="term" value="P:proteolysis"/>
    <property type="evidence" value="ECO:0007669"/>
    <property type="project" value="UniProtKB-KW"/>
</dbReference>
<protein>
    <recommendedName>
        <fullName evidence="8">Peptidase S8/S53 domain-containing protein</fullName>
    </recommendedName>
</protein>
<dbReference type="InterPro" id="IPR015500">
    <property type="entry name" value="Peptidase_S8_subtilisin-rel"/>
</dbReference>
<evidence type="ECO:0000256" key="5">
    <source>
        <dbReference type="PROSITE-ProRule" id="PRU01240"/>
    </source>
</evidence>
<comment type="similarity">
    <text evidence="1 5">Belongs to the peptidase S8 family.</text>
</comment>
<evidence type="ECO:0000313" key="10">
    <source>
        <dbReference type="Proteomes" id="UP000293995"/>
    </source>
</evidence>
<feature type="region of interest" description="Disordered" evidence="6">
    <location>
        <begin position="1"/>
        <end position="23"/>
    </location>
</feature>
<dbReference type="InterPro" id="IPR051048">
    <property type="entry name" value="Peptidase_S8/S53_subtilisin"/>
</dbReference>
<dbReference type="InterPro" id="IPR000209">
    <property type="entry name" value="Peptidase_S8/S53_dom"/>
</dbReference>
<feature type="compositionally biased region" description="Low complexity" evidence="6">
    <location>
        <begin position="390"/>
        <end position="408"/>
    </location>
</feature>
<organism evidence="9 10">
    <name type="scientific">Microbacterium protaetiae</name>
    <dbReference type="NCBI Taxonomy" id="2509458"/>
    <lineage>
        <taxon>Bacteria</taxon>
        <taxon>Bacillati</taxon>
        <taxon>Actinomycetota</taxon>
        <taxon>Actinomycetes</taxon>
        <taxon>Micrococcales</taxon>
        <taxon>Microbacteriaceae</taxon>
        <taxon>Microbacterium</taxon>
    </lineage>
</organism>
<gene>
    <name evidence="9" type="ORF">ET475_03990</name>
</gene>
<dbReference type="GO" id="GO:0004252">
    <property type="term" value="F:serine-type endopeptidase activity"/>
    <property type="evidence" value="ECO:0007669"/>
    <property type="project" value="UniProtKB-UniRule"/>
</dbReference>
<keyword evidence="3 5" id="KW-0378">Hydrolase</keyword>
<keyword evidence="7" id="KW-1133">Transmembrane helix</keyword>
<evidence type="ECO:0000313" key="9">
    <source>
        <dbReference type="EMBL" id="QAY59235.1"/>
    </source>
</evidence>
<evidence type="ECO:0000256" key="1">
    <source>
        <dbReference type="ARBA" id="ARBA00011073"/>
    </source>
</evidence>
<evidence type="ECO:0000256" key="2">
    <source>
        <dbReference type="ARBA" id="ARBA00022670"/>
    </source>
</evidence>
<dbReference type="EMBL" id="CP035494">
    <property type="protein sequence ID" value="QAY59235.1"/>
    <property type="molecule type" value="Genomic_DNA"/>
</dbReference>
<keyword evidence="7" id="KW-0812">Transmembrane</keyword>
<dbReference type="PANTHER" id="PTHR43399">
    <property type="entry name" value="SUBTILISIN-RELATED"/>
    <property type="match status" value="1"/>
</dbReference>
<evidence type="ECO:0000256" key="4">
    <source>
        <dbReference type="ARBA" id="ARBA00022825"/>
    </source>
</evidence>
<evidence type="ECO:0000256" key="6">
    <source>
        <dbReference type="SAM" id="MobiDB-lite"/>
    </source>
</evidence>
<evidence type="ECO:0000256" key="7">
    <source>
        <dbReference type="SAM" id="Phobius"/>
    </source>
</evidence>
<dbReference type="InterPro" id="IPR036852">
    <property type="entry name" value="Peptidase_S8/S53_dom_sf"/>
</dbReference>
<sequence length="447" mass="45418">MHRDQSVGAASARCGPVGSTVSSGRLRRGVVGVVAAVLAFVLAVSSPAVAASAPSNWWFDAFGVAQVQAAGIDGSGVKIAVIDGQINPDIPVFDGTHLHVDDQPLCAGGTVRSTKATDAVVHGSDVTALLIGNGTGQGKVRGMVPGADLTFYGWGMDATDCDFTDQVDGLSPFGLGLKRAAAGGAQIISMSFVLSDFYITDADVDLIARLLAEGVVLVAGTANKLDDATFPFSGNGVVAVNAFDENGDLQRTQDAAKKPNVWPEVTVVAPGVNFPSVDWAHGGWITGSSLATPLVAGIIAAAAQKYPEATGNQLIQSLIRNTGTKDHDLARDTTSGFGYGPASLRHILAVDPTGYPDENPLMDKSSGTPTVEQVQAAAGGSTPSPPPSPSVTAKSTTPPAAASPAPDTSGGSGIIVAVVLGVVVLLAIAIVIVIVVVSRRRKTRSTP</sequence>
<dbReference type="Gene3D" id="3.40.50.200">
    <property type="entry name" value="Peptidase S8/S53 domain"/>
    <property type="match status" value="1"/>
</dbReference>
<dbReference type="PROSITE" id="PS51892">
    <property type="entry name" value="SUBTILASE"/>
    <property type="match status" value="1"/>
</dbReference>
<feature type="active site" description="Charge relay system" evidence="5">
    <location>
        <position position="122"/>
    </location>
</feature>
<feature type="active site" description="Charge relay system" evidence="5">
    <location>
        <position position="289"/>
    </location>
</feature>